<dbReference type="Gene3D" id="3.40.50.300">
    <property type="entry name" value="P-loop containing nucleotide triphosphate hydrolases"/>
    <property type="match status" value="1"/>
</dbReference>
<gene>
    <name evidence="4" type="ORF">JIP62_12480</name>
</gene>
<dbReference type="SMART" id="SM00382">
    <property type="entry name" value="AAA"/>
    <property type="match status" value="1"/>
</dbReference>
<dbReference type="InterPro" id="IPR003439">
    <property type="entry name" value="ABC_transporter-like_ATP-bd"/>
</dbReference>
<accession>A0ABX7BL14</accession>
<evidence type="ECO:0000313" key="4">
    <source>
        <dbReference type="EMBL" id="QQQ18115.1"/>
    </source>
</evidence>
<dbReference type="Proteomes" id="UP000595448">
    <property type="component" value="Chromosome"/>
</dbReference>
<evidence type="ECO:0000256" key="2">
    <source>
        <dbReference type="ARBA" id="ARBA00022840"/>
    </source>
</evidence>
<evidence type="ECO:0000259" key="3">
    <source>
        <dbReference type="PROSITE" id="PS50893"/>
    </source>
</evidence>
<dbReference type="RefSeq" id="WP_201102490.1">
    <property type="nucleotide sequence ID" value="NZ_CP067977.1"/>
</dbReference>
<dbReference type="EMBL" id="CP067977">
    <property type="protein sequence ID" value="QQQ18115.1"/>
    <property type="molecule type" value="Genomic_DNA"/>
</dbReference>
<dbReference type="SUPFAM" id="SSF52540">
    <property type="entry name" value="P-loop containing nucleoside triphosphate hydrolases"/>
    <property type="match status" value="1"/>
</dbReference>
<dbReference type="InterPro" id="IPR017871">
    <property type="entry name" value="ABC_transporter-like_CS"/>
</dbReference>
<dbReference type="Pfam" id="PF00005">
    <property type="entry name" value="ABC_tran"/>
    <property type="match status" value="1"/>
</dbReference>
<organism evidence="4 5">
    <name type="scientific">Brevundimonas vitisensis</name>
    <dbReference type="NCBI Taxonomy" id="2800818"/>
    <lineage>
        <taxon>Bacteria</taxon>
        <taxon>Pseudomonadati</taxon>
        <taxon>Pseudomonadota</taxon>
        <taxon>Alphaproteobacteria</taxon>
        <taxon>Caulobacterales</taxon>
        <taxon>Caulobacteraceae</taxon>
        <taxon>Brevundimonas</taxon>
    </lineage>
</organism>
<proteinExistence type="predicted"/>
<dbReference type="PROSITE" id="PS00211">
    <property type="entry name" value="ABC_TRANSPORTER_1"/>
    <property type="match status" value="1"/>
</dbReference>
<dbReference type="InterPro" id="IPR050334">
    <property type="entry name" value="Molybdenum_import_ModC"/>
</dbReference>
<evidence type="ECO:0000313" key="5">
    <source>
        <dbReference type="Proteomes" id="UP000595448"/>
    </source>
</evidence>
<sequence length="208" mass="22829">MKLACQAKGRRGAFAFDFAFESRHRAVALVGPSGCGKTSFLHGLAGLLKHGSARIQIDGDLLLDDGIDRRPAHQRRIGYVFQDVRLFPHLTVRQNIAFSQPYGGDRLTVAEALHLMDLEGFEDRRPAALSGGEARRVALARALAAKPRLLLLDEPFTGLDASRRERLAPYLMRLRDQADLPMILVSHDPRDLDLIAGETVVMGVGDPG</sequence>
<dbReference type="PANTHER" id="PTHR43514:SF4">
    <property type="entry name" value="ABC TRANSPORTER I FAMILY MEMBER 10"/>
    <property type="match status" value="1"/>
</dbReference>
<evidence type="ECO:0000256" key="1">
    <source>
        <dbReference type="ARBA" id="ARBA00022741"/>
    </source>
</evidence>
<dbReference type="PANTHER" id="PTHR43514">
    <property type="entry name" value="ABC TRANSPORTER I FAMILY MEMBER 10"/>
    <property type="match status" value="1"/>
</dbReference>
<keyword evidence="1" id="KW-0547">Nucleotide-binding</keyword>
<dbReference type="GO" id="GO:0005524">
    <property type="term" value="F:ATP binding"/>
    <property type="evidence" value="ECO:0007669"/>
    <property type="project" value="UniProtKB-KW"/>
</dbReference>
<reference evidence="4 5" key="1">
    <citation type="submission" date="2021-01" db="EMBL/GenBank/DDBJ databases">
        <title>Brevundimonas vitis sp. nov., an bacterium isolated from grape (Vitis vinifera).</title>
        <authorList>
            <person name="Jiang L."/>
            <person name="Lee J."/>
        </authorList>
    </citation>
    <scope>NUCLEOTIDE SEQUENCE [LARGE SCALE GENOMIC DNA]</scope>
    <source>
        <strain evidence="4 5">GRTSA-9</strain>
    </source>
</reference>
<dbReference type="PROSITE" id="PS50893">
    <property type="entry name" value="ABC_TRANSPORTER_2"/>
    <property type="match status" value="1"/>
</dbReference>
<feature type="domain" description="ABC transporter" evidence="3">
    <location>
        <begin position="1"/>
        <end position="206"/>
    </location>
</feature>
<keyword evidence="2 4" id="KW-0067">ATP-binding</keyword>
<dbReference type="InterPro" id="IPR027417">
    <property type="entry name" value="P-loop_NTPase"/>
</dbReference>
<dbReference type="InterPro" id="IPR003593">
    <property type="entry name" value="AAA+_ATPase"/>
</dbReference>
<protein>
    <submittedName>
        <fullName evidence="4">ATP-binding cassette domain-containing protein</fullName>
    </submittedName>
</protein>
<name>A0ABX7BL14_9CAUL</name>
<keyword evidence="5" id="KW-1185">Reference proteome</keyword>